<accession>A0A9D1PW99</accession>
<proteinExistence type="predicted"/>
<organism evidence="1 2">
    <name type="scientific">Candidatus Desulfovibrio intestinipullorum</name>
    <dbReference type="NCBI Taxonomy" id="2838536"/>
    <lineage>
        <taxon>Bacteria</taxon>
        <taxon>Pseudomonadati</taxon>
        <taxon>Thermodesulfobacteriota</taxon>
        <taxon>Desulfovibrionia</taxon>
        <taxon>Desulfovibrionales</taxon>
        <taxon>Desulfovibrionaceae</taxon>
        <taxon>Desulfovibrio</taxon>
    </lineage>
</organism>
<dbReference type="Proteomes" id="UP000886752">
    <property type="component" value="Unassembled WGS sequence"/>
</dbReference>
<dbReference type="AlphaFoldDB" id="A0A9D1PW99"/>
<comment type="caution">
    <text evidence="1">The sequence shown here is derived from an EMBL/GenBank/DDBJ whole genome shotgun (WGS) entry which is preliminary data.</text>
</comment>
<evidence type="ECO:0000313" key="2">
    <source>
        <dbReference type="Proteomes" id="UP000886752"/>
    </source>
</evidence>
<gene>
    <name evidence="1" type="ORF">H9894_07035</name>
</gene>
<sequence>MISNAAFTELRDLLRSGESEKARDLLLALQAGYFTLMEEIQHLQLRVHTFEELLPVAGHVCTRNGLVWIETEAGLKGPFCPLCHSTDGSLIRLEDEGAEADSQWHCPSCEAHYPHGCPDTDRHRAVVLPFQKTCRKLGL</sequence>
<name>A0A9D1PW99_9BACT</name>
<dbReference type="EMBL" id="DXHV01000065">
    <property type="protein sequence ID" value="HIW00927.1"/>
    <property type="molecule type" value="Genomic_DNA"/>
</dbReference>
<reference evidence="1" key="2">
    <citation type="submission" date="2021-04" db="EMBL/GenBank/DDBJ databases">
        <authorList>
            <person name="Gilroy R."/>
        </authorList>
    </citation>
    <scope>NUCLEOTIDE SEQUENCE</scope>
    <source>
        <strain evidence="1">ChiHecec2B26-446</strain>
    </source>
</reference>
<protein>
    <submittedName>
        <fullName evidence="1">Uncharacterized protein</fullName>
    </submittedName>
</protein>
<reference evidence="1" key="1">
    <citation type="journal article" date="2021" name="PeerJ">
        <title>Extensive microbial diversity within the chicken gut microbiome revealed by metagenomics and culture.</title>
        <authorList>
            <person name="Gilroy R."/>
            <person name="Ravi A."/>
            <person name="Getino M."/>
            <person name="Pursley I."/>
            <person name="Horton D.L."/>
            <person name="Alikhan N.F."/>
            <person name="Baker D."/>
            <person name="Gharbi K."/>
            <person name="Hall N."/>
            <person name="Watson M."/>
            <person name="Adriaenssens E.M."/>
            <person name="Foster-Nyarko E."/>
            <person name="Jarju S."/>
            <person name="Secka A."/>
            <person name="Antonio M."/>
            <person name="Oren A."/>
            <person name="Chaudhuri R.R."/>
            <person name="La Ragione R."/>
            <person name="Hildebrand F."/>
            <person name="Pallen M.J."/>
        </authorList>
    </citation>
    <scope>NUCLEOTIDE SEQUENCE</scope>
    <source>
        <strain evidence="1">ChiHecec2B26-446</strain>
    </source>
</reference>
<evidence type="ECO:0000313" key="1">
    <source>
        <dbReference type="EMBL" id="HIW00927.1"/>
    </source>
</evidence>